<keyword evidence="3" id="KW-0687">Ribonucleoprotein</keyword>
<comment type="caution">
    <text evidence="6">The sequence shown here is derived from an EMBL/GenBank/DDBJ whole genome shotgun (WGS) entry which is preliminary data.</text>
</comment>
<dbReference type="EMBL" id="WKYP01000169">
    <property type="protein sequence ID" value="MSD82331.1"/>
    <property type="molecule type" value="Genomic_DNA"/>
</dbReference>
<protein>
    <recommendedName>
        <fullName evidence="4">Large ribosomal subunit protein bL32</fullName>
    </recommendedName>
    <alternativeName>
        <fullName evidence="5">50S ribosomal protein L32</fullName>
    </alternativeName>
</protein>
<evidence type="ECO:0000256" key="4">
    <source>
        <dbReference type="ARBA" id="ARBA00035178"/>
    </source>
</evidence>
<name>A0A6C9EE78_ECOLX</name>
<dbReference type="Pfam" id="PF01783">
    <property type="entry name" value="Ribosomal_L32p"/>
    <property type="match status" value="1"/>
</dbReference>
<sequence>MALPKYKTSRANTHSRRANWKATAAATVNCPNCGAPALPHMACPSCGNYRGRTY</sequence>
<dbReference type="GO" id="GO:0006412">
    <property type="term" value="P:translation"/>
    <property type="evidence" value="ECO:0007669"/>
    <property type="project" value="InterPro"/>
</dbReference>
<evidence type="ECO:0000256" key="3">
    <source>
        <dbReference type="ARBA" id="ARBA00023274"/>
    </source>
</evidence>
<dbReference type="InterPro" id="IPR044957">
    <property type="entry name" value="Ribosomal_bL32_bact"/>
</dbReference>
<organism evidence="6">
    <name type="scientific">Escherichia coli</name>
    <dbReference type="NCBI Taxonomy" id="562"/>
    <lineage>
        <taxon>Bacteria</taxon>
        <taxon>Pseudomonadati</taxon>
        <taxon>Pseudomonadota</taxon>
        <taxon>Gammaproteobacteria</taxon>
        <taxon>Enterobacterales</taxon>
        <taxon>Enterobacteriaceae</taxon>
        <taxon>Escherichia</taxon>
    </lineage>
</organism>
<evidence type="ECO:0000256" key="2">
    <source>
        <dbReference type="ARBA" id="ARBA00022980"/>
    </source>
</evidence>
<dbReference type="InterPro" id="IPR002677">
    <property type="entry name" value="Ribosomal_bL32"/>
</dbReference>
<gene>
    <name evidence="6" type="primary">rpmF</name>
    <name evidence="6" type="ORF">GKG27_25495</name>
</gene>
<dbReference type="PANTHER" id="PTHR35534:SF1">
    <property type="entry name" value="LARGE RIBOSOMAL SUBUNIT PROTEIN BL32"/>
    <property type="match status" value="1"/>
</dbReference>
<evidence type="ECO:0000256" key="5">
    <source>
        <dbReference type="ARBA" id="ARBA00035491"/>
    </source>
</evidence>
<dbReference type="PANTHER" id="PTHR35534">
    <property type="entry name" value="50S RIBOSOMAL PROTEIN L32"/>
    <property type="match status" value="1"/>
</dbReference>
<evidence type="ECO:0000256" key="1">
    <source>
        <dbReference type="ARBA" id="ARBA00008560"/>
    </source>
</evidence>
<evidence type="ECO:0000313" key="6">
    <source>
        <dbReference type="EMBL" id="MSD82331.1"/>
    </source>
</evidence>
<feature type="non-terminal residue" evidence="6">
    <location>
        <position position="54"/>
    </location>
</feature>
<dbReference type="SUPFAM" id="SSF57829">
    <property type="entry name" value="Zn-binding ribosomal proteins"/>
    <property type="match status" value="1"/>
</dbReference>
<dbReference type="InterPro" id="IPR011332">
    <property type="entry name" value="Ribosomal_zn-bd"/>
</dbReference>
<dbReference type="NCBIfam" id="TIGR01031">
    <property type="entry name" value="rpmF_bact"/>
    <property type="match status" value="1"/>
</dbReference>
<reference evidence="6" key="1">
    <citation type="journal article" date="2019" name="Nat. Med.">
        <title>A library of human gut bacterial isolates paired with longitudinal multiomics data enables mechanistic microbiome research.</title>
        <authorList>
            <person name="Poyet M."/>
            <person name="Groussin M."/>
            <person name="Gibbons S.M."/>
            <person name="Avila-Pacheco J."/>
            <person name="Jiang X."/>
            <person name="Kearney S.M."/>
            <person name="Perrotta A.R."/>
            <person name="Berdy B."/>
            <person name="Zhao S."/>
            <person name="Lieberman T.D."/>
            <person name="Swanson P.K."/>
            <person name="Smith M."/>
            <person name="Roesemann S."/>
            <person name="Alexander J.E."/>
            <person name="Rich S.A."/>
            <person name="Livny J."/>
            <person name="Vlamakis H."/>
            <person name="Clish C."/>
            <person name="Bullock K."/>
            <person name="Deik A."/>
            <person name="Scott J."/>
            <person name="Pierce K.A."/>
            <person name="Xavier R.J."/>
            <person name="Alm E.J."/>
        </authorList>
    </citation>
    <scope>NUCLEOTIDE SEQUENCE</scope>
    <source>
        <strain evidence="6">BIOML-A260</strain>
    </source>
</reference>
<keyword evidence="2 6" id="KW-0689">Ribosomal protein</keyword>
<dbReference type="GO" id="GO:0003735">
    <property type="term" value="F:structural constituent of ribosome"/>
    <property type="evidence" value="ECO:0007669"/>
    <property type="project" value="InterPro"/>
</dbReference>
<dbReference type="HAMAP" id="MF_00340">
    <property type="entry name" value="Ribosomal_bL32"/>
    <property type="match status" value="1"/>
</dbReference>
<dbReference type="GO" id="GO:0015934">
    <property type="term" value="C:large ribosomal subunit"/>
    <property type="evidence" value="ECO:0007669"/>
    <property type="project" value="InterPro"/>
</dbReference>
<comment type="similarity">
    <text evidence="1">Belongs to the bacterial ribosomal protein bL32 family.</text>
</comment>
<accession>A0A6C9EE78</accession>
<dbReference type="AlphaFoldDB" id="A0A6C9EE78"/>
<proteinExistence type="inferred from homology"/>